<name>A0A937F534_9BACT</name>
<comment type="function">
    <text evidence="6">Specifically methylates the N4 position of cytidine in position 1402 (C1402) of 16S rRNA.</text>
</comment>
<dbReference type="EMBL" id="JAESIY010000005">
    <property type="protein sequence ID" value="MBL3656567.1"/>
    <property type="molecule type" value="Genomic_DNA"/>
</dbReference>
<reference evidence="8" key="1">
    <citation type="submission" date="2021-01" db="EMBL/GenBank/DDBJ databases">
        <title>Fulvivirga kasyanovii gen. nov., sp nov., a novel member of the phylum Bacteroidetes isolated from seawater in a mussel farm.</title>
        <authorList>
            <person name="Zhao L.-H."/>
            <person name="Wang Z.-J."/>
        </authorList>
    </citation>
    <scope>NUCLEOTIDE SEQUENCE</scope>
    <source>
        <strain evidence="8">2943</strain>
    </source>
</reference>
<proteinExistence type="inferred from homology"/>
<dbReference type="InterPro" id="IPR023397">
    <property type="entry name" value="SAM-dep_MeTrfase_MraW_recog"/>
</dbReference>
<dbReference type="NCBIfam" id="TIGR00006">
    <property type="entry name" value="16S rRNA (cytosine(1402)-N(4))-methyltransferase RsmH"/>
    <property type="match status" value="1"/>
</dbReference>
<feature type="coiled-coil region" evidence="7">
    <location>
        <begin position="199"/>
        <end position="227"/>
    </location>
</feature>
<dbReference type="PANTHER" id="PTHR11265:SF0">
    <property type="entry name" value="12S RRNA N4-METHYLCYTIDINE METHYLTRANSFERASE"/>
    <property type="match status" value="1"/>
</dbReference>
<keyword evidence="7" id="KW-0175">Coiled coil</keyword>
<feature type="binding site" evidence="6">
    <location>
        <position position="51"/>
    </location>
    <ligand>
        <name>S-adenosyl-L-methionine</name>
        <dbReference type="ChEBI" id="CHEBI:59789"/>
    </ligand>
</feature>
<dbReference type="EC" id="2.1.1.199" evidence="6"/>
<dbReference type="Gene3D" id="1.10.150.170">
    <property type="entry name" value="Putative methyltransferase TM0872, insert domain"/>
    <property type="match status" value="1"/>
</dbReference>
<comment type="similarity">
    <text evidence="1 6">Belongs to the methyltransferase superfamily. RsmH family.</text>
</comment>
<feature type="binding site" evidence="6">
    <location>
        <position position="75"/>
    </location>
    <ligand>
        <name>S-adenosyl-L-methionine</name>
        <dbReference type="ChEBI" id="CHEBI:59789"/>
    </ligand>
</feature>
<dbReference type="SUPFAM" id="SSF81799">
    <property type="entry name" value="Putative methyltransferase TM0872, insert domain"/>
    <property type="match status" value="1"/>
</dbReference>
<evidence type="ECO:0000256" key="5">
    <source>
        <dbReference type="ARBA" id="ARBA00022691"/>
    </source>
</evidence>
<evidence type="ECO:0000313" key="9">
    <source>
        <dbReference type="Proteomes" id="UP000659388"/>
    </source>
</evidence>
<dbReference type="RefSeq" id="WP_202244355.1">
    <property type="nucleotide sequence ID" value="NZ_JAESIY010000005.1"/>
</dbReference>
<feature type="binding site" evidence="6">
    <location>
        <begin position="32"/>
        <end position="34"/>
    </location>
    <ligand>
        <name>S-adenosyl-L-methionine</name>
        <dbReference type="ChEBI" id="CHEBI:59789"/>
    </ligand>
</feature>
<keyword evidence="5 6" id="KW-0949">S-adenosyl-L-methionine</keyword>
<feature type="binding site" evidence="6">
    <location>
        <position position="103"/>
    </location>
    <ligand>
        <name>S-adenosyl-L-methionine</name>
        <dbReference type="ChEBI" id="CHEBI:59789"/>
    </ligand>
</feature>
<dbReference type="PANTHER" id="PTHR11265">
    <property type="entry name" value="S-ADENOSYL-METHYLTRANSFERASE MRAW"/>
    <property type="match status" value="1"/>
</dbReference>
<dbReference type="GO" id="GO:0005737">
    <property type="term" value="C:cytoplasm"/>
    <property type="evidence" value="ECO:0007669"/>
    <property type="project" value="UniProtKB-SubCell"/>
</dbReference>
<keyword evidence="6" id="KW-0963">Cytoplasm</keyword>
<keyword evidence="3 6" id="KW-0489">Methyltransferase</keyword>
<evidence type="ECO:0000313" key="8">
    <source>
        <dbReference type="EMBL" id="MBL3656567.1"/>
    </source>
</evidence>
<dbReference type="InterPro" id="IPR029063">
    <property type="entry name" value="SAM-dependent_MTases_sf"/>
</dbReference>
<dbReference type="Proteomes" id="UP000659388">
    <property type="component" value="Unassembled WGS sequence"/>
</dbReference>
<comment type="caution">
    <text evidence="8">The sequence shown here is derived from an EMBL/GenBank/DDBJ whole genome shotgun (WGS) entry which is preliminary data.</text>
</comment>
<evidence type="ECO:0000256" key="3">
    <source>
        <dbReference type="ARBA" id="ARBA00022603"/>
    </source>
</evidence>
<keyword evidence="2 6" id="KW-0698">rRNA processing</keyword>
<comment type="subcellular location">
    <subcellularLocation>
        <location evidence="6">Cytoplasm</location>
    </subcellularLocation>
</comment>
<evidence type="ECO:0000256" key="6">
    <source>
        <dbReference type="HAMAP-Rule" id="MF_01007"/>
    </source>
</evidence>
<evidence type="ECO:0000256" key="7">
    <source>
        <dbReference type="SAM" id="Coils"/>
    </source>
</evidence>
<dbReference type="Gene3D" id="3.40.50.150">
    <property type="entry name" value="Vaccinia Virus protein VP39"/>
    <property type="match status" value="1"/>
</dbReference>
<dbReference type="PIRSF" id="PIRSF004486">
    <property type="entry name" value="MraW"/>
    <property type="match status" value="1"/>
</dbReference>
<evidence type="ECO:0000256" key="2">
    <source>
        <dbReference type="ARBA" id="ARBA00022552"/>
    </source>
</evidence>
<evidence type="ECO:0000256" key="4">
    <source>
        <dbReference type="ARBA" id="ARBA00022679"/>
    </source>
</evidence>
<dbReference type="GO" id="GO:0070475">
    <property type="term" value="P:rRNA base methylation"/>
    <property type="evidence" value="ECO:0007669"/>
    <property type="project" value="UniProtKB-UniRule"/>
</dbReference>
<keyword evidence="4 6" id="KW-0808">Transferase</keyword>
<gene>
    <name evidence="6 8" type="primary">rsmH</name>
    <name evidence="8" type="ORF">JL102_10520</name>
</gene>
<comment type="catalytic activity">
    <reaction evidence="6">
        <text>cytidine(1402) in 16S rRNA + S-adenosyl-L-methionine = N(4)-methylcytidine(1402) in 16S rRNA + S-adenosyl-L-homocysteine + H(+)</text>
        <dbReference type="Rhea" id="RHEA:42928"/>
        <dbReference type="Rhea" id="RHEA-COMP:10286"/>
        <dbReference type="Rhea" id="RHEA-COMP:10287"/>
        <dbReference type="ChEBI" id="CHEBI:15378"/>
        <dbReference type="ChEBI" id="CHEBI:57856"/>
        <dbReference type="ChEBI" id="CHEBI:59789"/>
        <dbReference type="ChEBI" id="CHEBI:74506"/>
        <dbReference type="ChEBI" id="CHEBI:82748"/>
        <dbReference type="EC" id="2.1.1.199"/>
    </reaction>
</comment>
<dbReference type="AlphaFoldDB" id="A0A937F534"/>
<evidence type="ECO:0000256" key="1">
    <source>
        <dbReference type="ARBA" id="ARBA00010396"/>
    </source>
</evidence>
<sequence length="300" mass="33725">MSYHDPVMLAECIDALNIKPNGVYVDLTFGGGGHTKAILAKLDGGRLFSFDQDQDAKANADGISDESFTFIEGNFRHLRRYLKMYGVKSVDGILADLGISSHQIDAAERGFSTRFDAELDMRMDQSASKSARDVLNTYSQDELHKIFGMYGEVKNAKTLAAAIVARRTNTEITTVNELKDILSKYTKRGKENRYYAQVFQAIRIEVNEELKALEEALEQSAEVLSEDGRLVVMSYHSLEDRLVKNFIAKGKMSGEVEKDFYGNVLRPLEPVNRKPIVADDSEIERNNRARSAKLRIGRKL</sequence>
<dbReference type="SUPFAM" id="SSF53335">
    <property type="entry name" value="S-adenosyl-L-methionine-dependent methyltransferases"/>
    <property type="match status" value="1"/>
</dbReference>
<dbReference type="HAMAP" id="MF_01007">
    <property type="entry name" value="16SrRNA_methyltr_H"/>
    <property type="match status" value="1"/>
</dbReference>
<accession>A0A937F534</accession>
<keyword evidence="9" id="KW-1185">Reference proteome</keyword>
<protein>
    <recommendedName>
        <fullName evidence="6">Ribosomal RNA small subunit methyltransferase H</fullName>
        <ecNumber evidence="6">2.1.1.199</ecNumber>
    </recommendedName>
    <alternativeName>
        <fullName evidence="6">16S rRNA m(4)C1402 methyltransferase</fullName>
    </alternativeName>
    <alternativeName>
        <fullName evidence="6">rRNA (cytosine-N(4)-)-methyltransferase RsmH</fullName>
    </alternativeName>
</protein>
<dbReference type="GO" id="GO:0071424">
    <property type="term" value="F:rRNA (cytosine-N4-)-methyltransferase activity"/>
    <property type="evidence" value="ECO:0007669"/>
    <property type="project" value="UniProtKB-UniRule"/>
</dbReference>
<dbReference type="Pfam" id="PF01795">
    <property type="entry name" value="Methyltransf_5"/>
    <property type="match status" value="1"/>
</dbReference>
<feature type="binding site" evidence="6">
    <location>
        <position position="96"/>
    </location>
    <ligand>
        <name>S-adenosyl-L-methionine</name>
        <dbReference type="ChEBI" id="CHEBI:59789"/>
    </ligand>
</feature>
<organism evidence="8 9">
    <name type="scientific">Fulvivirga sediminis</name>
    <dbReference type="NCBI Taxonomy" id="2803949"/>
    <lineage>
        <taxon>Bacteria</taxon>
        <taxon>Pseudomonadati</taxon>
        <taxon>Bacteroidota</taxon>
        <taxon>Cytophagia</taxon>
        <taxon>Cytophagales</taxon>
        <taxon>Fulvivirgaceae</taxon>
        <taxon>Fulvivirga</taxon>
    </lineage>
</organism>
<dbReference type="InterPro" id="IPR002903">
    <property type="entry name" value="RsmH"/>
</dbReference>